<protein>
    <recommendedName>
        <fullName evidence="6">O-antigen ligase-related domain-containing protein</fullName>
    </recommendedName>
</protein>
<feature type="transmembrane region" description="Helical" evidence="5">
    <location>
        <begin position="118"/>
        <end position="136"/>
    </location>
</feature>
<feature type="transmembrane region" description="Helical" evidence="5">
    <location>
        <begin position="30"/>
        <end position="47"/>
    </location>
</feature>
<dbReference type="Proteomes" id="UP000494117">
    <property type="component" value="Unassembled WGS sequence"/>
</dbReference>
<evidence type="ECO:0000256" key="5">
    <source>
        <dbReference type="SAM" id="Phobius"/>
    </source>
</evidence>
<dbReference type="InterPro" id="IPR051533">
    <property type="entry name" value="WaaL-like"/>
</dbReference>
<proteinExistence type="predicted"/>
<accession>A0A6S7DDP3</accession>
<evidence type="ECO:0000256" key="2">
    <source>
        <dbReference type="ARBA" id="ARBA00022692"/>
    </source>
</evidence>
<feature type="domain" description="O-antigen ligase-related" evidence="6">
    <location>
        <begin position="186"/>
        <end position="340"/>
    </location>
</feature>
<comment type="subcellular location">
    <subcellularLocation>
        <location evidence="1">Membrane</location>
        <topology evidence="1">Multi-pass membrane protein</topology>
    </subcellularLocation>
</comment>
<dbReference type="Pfam" id="PF04932">
    <property type="entry name" value="Wzy_C"/>
    <property type="match status" value="1"/>
</dbReference>
<organism evidence="7 8">
    <name type="scientific">Achromobacter anxifer</name>
    <dbReference type="NCBI Taxonomy" id="1287737"/>
    <lineage>
        <taxon>Bacteria</taxon>
        <taxon>Pseudomonadati</taxon>
        <taxon>Pseudomonadota</taxon>
        <taxon>Betaproteobacteria</taxon>
        <taxon>Burkholderiales</taxon>
        <taxon>Alcaligenaceae</taxon>
        <taxon>Achromobacter</taxon>
    </lineage>
</organism>
<dbReference type="PANTHER" id="PTHR37422">
    <property type="entry name" value="TEICHURONIC ACID BIOSYNTHESIS PROTEIN TUAE"/>
    <property type="match status" value="1"/>
</dbReference>
<evidence type="ECO:0000256" key="1">
    <source>
        <dbReference type="ARBA" id="ARBA00004141"/>
    </source>
</evidence>
<feature type="transmembrane region" description="Helical" evidence="5">
    <location>
        <begin position="228"/>
        <end position="248"/>
    </location>
</feature>
<evidence type="ECO:0000256" key="4">
    <source>
        <dbReference type="ARBA" id="ARBA00023136"/>
    </source>
</evidence>
<feature type="transmembrane region" description="Helical" evidence="5">
    <location>
        <begin position="395"/>
        <end position="413"/>
    </location>
</feature>
<feature type="transmembrane region" description="Helical" evidence="5">
    <location>
        <begin position="181"/>
        <end position="198"/>
    </location>
</feature>
<gene>
    <name evidence="7" type="ORF">LMG26858_00137</name>
</gene>
<evidence type="ECO:0000259" key="6">
    <source>
        <dbReference type="Pfam" id="PF04932"/>
    </source>
</evidence>
<reference evidence="7 8" key="1">
    <citation type="submission" date="2020-04" db="EMBL/GenBank/DDBJ databases">
        <authorList>
            <person name="De Canck E."/>
        </authorList>
    </citation>
    <scope>NUCLEOTIDE SEQUENCE [LARGE SCALE GENOMIC DNA]</scope>
    <source>
        <strain evidence="7 8">LMG 26858</strain>
    </source>
</reference>
<keyword evidence="4 5" id="KW-0472">Membrane</keyword>
<dbReference type="PANTHER" id="PTHR37422:SF13">
    <property type="entry name" value="LIPOPOLYSACCHARIDE BIOSYNTHESIS PROTEIN PA4999-RELATED"/>
    <property type="match status" value="1"/>
</dbReference>
<feature type="transmembrane region" description="Helical" evidence="5">
    <location>
        <begin position="90"/>
        <end position="106"/>
    </location>
</feature>
<evidence type="ECO:0000256" key="3">
    <source>
        <dbReference type="ARBA" id="ARBA00022989"/>
    </source>
</evidence>
<keyword evidence="8" id="KW-1185">Reference proteome</keyword>
<evidence type="ECO:0000313" key="8">
    <source>
        <dbReference type="Proteomes" id="UP000494117"/>
    </source>
</evidence>
<feature type="transmembrane region" description="Helical" evidence="5">
    <location>
        <begin position="148"/>
        <end position="169"/>
    </location>
</feature>
<keyword evidence="2 5" id="KW-0812">Transmembrane</keyword>
<name>A0A6S7DDP3_9BURK</name>
<feature type="transmembrane region" description="Helical" evidence="5">
    <location>
        <begin position="333"/>
        <end position="353"/>
    </location>
</feature>
<sequence length="524" mass="57515">MPRLYVALAVWLVLLVPALALTSPIGGTVIIYLAGLIALTALAFNAAKRKEPMDFRALLPMALVLALPLLCMFITSAVRGVWSNSELEKLLRFALAVPVLWLLLRAPQRWLQQIQWTILAGALAGAIMLIVAMTFRDRAWVVEIGGRYNAVAFANITLLFGMMSLLSTGWGSLTRWPRAETGLKVLVFLLTVYATWLSQTRSSWMLLPILALIVLLGLRGYSRRQKACCALVLGAVLAVSAVGIWKFSSRMHAIESDLRDYATATDRDSSLGIRLQLWRASVRMFEKSPVVGVGPSMFRSELLELNKQGVVSEAVVEGFGEPHNDLLAALSGYGLLGLLSMLALYMAPAWIFLRRLASDDRVIRIGAQMGLLFCLGFCAFSLTEMMFRNMRSVPTYSLIVVALIALTAPRLAGGGQAKKAPRKKRKTSPASVFFMGLALDQAPRVTLVKTPVLSLILTKHIHKSSHSASIGFVGWMNMDKRDYEKFQLAQGAAVLRVRRRGRGTGFGRLGRLGAARRDGGRAQD</sequence>
<evidence type="ECO:0000313" key="7">
    <source>
        <dbReference type="EMBL" id="CAB3819886.1"/>
    </source>
</evidence>
<dbReference type="InterPro" id="IPR007016">
    <property type="entry name" value="O-antigen_ligase-rel_domated"/>
</dbReference>
<keyword evidence="3 5" id="KW-1133">Transmembrane helix</keyword>
<dbReference type="AlphaFoldDB" id="A0A6S7DDP3"/>
<feature type="transmembrane region" description="Helical" evidence="5">
    <location>
        <begin position="59"/>
        <end position="78"/>
    </location>
</feature>
<dbReference type="GO" id="GO:0016020">
    <property type="term" value="C:membrane"/>
    <property type="evidence" value="ECO:0007669"/>
    <property type="project" value="UniProtKB-SubCell"/>
</dbReference>
<feature type="transmembrane region" description="Helical" evidence="5">
    <location>
        <begin position="204"/>
        <end position="221"/>
    </location>
</feature>
<feature type="transmembrane region" description="Helical" evidence="5">
    <location>
        <begin position="365"/>
        <end position="383"/>
    </location>
</feature>
<dbReference type="EMBL" id="CADILG010000001">
    <property type="protein sequence ID" value="CAB3819886.1"/>
    <property type="molecule type" value="Genomic_DNA"/>
</dbReference>